<feature type="domain" description="MSV199" evidence="4">
    <location>
        <begin position="112"/>
        <end position="244"/>
    </location>
</feature>
<dbReference type="InterPro" id="IPR009057">
    <property type="entry name" value="Homeodomain-like_sf"/>
</dbReference>
<evidence type="ECO:0000313" key="6">
    <source>
        <dbReference type="EMBL" id="ADO00528.1"/>
    </source>
</evidence>
<organismHost>
    <name type="scientific">Wiseana cervinata</name>
    <dbReference type="NCBI Taxonomy" id="107013"/>
</organismHost>
<feature type="domain" description="DUF3627" evidence="5">
    <location>
        <begin position="333"/>
        <end position="422"/>
    </location>
</feature>
<proteinExistence type="predicted"/>
<dbReference type="Pfam" id="PF12299">
    <property type="entry name" value="DUF3627"/>
    <property type="match status" value="1"/>
</dbReference>
<protein>
    <submittedName>
        <fullName evidence="6">Uncharacterized protein</fullName>
    </submittedName>
</protein>
<feature type="coiled-coil region" evidence="2">
    <location>
        <begin position="256"/>
        <end position="336"/>
    </location>
</feature>
<dbReference type="InterPro" id="IPR018879">
    <property type="entry name" value="MSV199_dom"/>
</dbReference>
<dbReference type="RefSeq" id="YP_004732967.1">
    <property type="nucleotide sequence ID" value="NC_015780.1"/>
</dbReference>
<dbReference type="GeneID" id="10963906"/>
<evidence type="ECO:0000259" key="4">
    <source>
        <dbReference type="Pfam" id="PF10553"/>
    </source>
</evidence>
<evidence type="ECO:0000256" key="2">
    <source>
        <dbReference type="SAM" id="Coils"/>
    </source>
</evidence>
<dbReference type="Pfam" id="PF02796">
    <property type="entry name" value="HTH_7"/>
    <property type="match status" value="1"/>
</dbReference>
<dbReference type="EMBL" id="GQ918152">
    <property type="protein sequence ID" value="ADO00528.1"/>
    <property type="molecule type" value="Genomic_DNA"/>
</dbReference>
<dbReference type="Pfam" id="PF10553">
    <property type="entry name" value="MSV199"/>
    <property type="match status" value="1"/>
</dbReference>
<feature type="domain" description="Resolvase HTH" evidence="3">
    <location>
        <begin position="8"/>
        <end position="47"/>
    </location>
</feature>
<keyword evidence="7" id="KW-1185">Reference proteome</keyword>
<dbReference type="SUPFAM" id="SSF46689">
    <property type="entry name" value="Homeodomain-like"/>
    <property type="match status" value="1"/>
</dbReference>
<dbReference type="GO" id="GO:0000150">
    <property type="term" value="F:DNA strand exchange activity"/>
    <property type="evidence" value="ECO:0007669"/>
    <property type="project" value="InterPro"/>
</dbReference>
<reference evidence="6 7" key="1">
    <citation type="journal article" date="2011" name="J. Virol.">
        <title>Genomic and proteomic analysis of invertebrate iridovirus type 9.</title>
        <authorList>
            <person name="Wong C.K."/>
            <person name="Young V.L."/>
            <person name="Kleffmann T."/>
            <person name="Ward V.K."/>
        </authorList>
    </citation>
    <scope>NUCLEOTIDE SEQUENCE [LARGE SCALE GENOMIC DNA]</scope>
</reference>
<organism evidence="6 7">
    <name type="scientific">Wiseana iridescent virus</name>
    <name type="common">WIV</name>
    <name type="synonym">Insect iridescent virus type 9</name>
    <dbReference type="NCBI Taxonomy" id="68347"/>
    <lineage>
        <taxon>Viruses</taxon>
        <taxon>Varidnaviria</taxon>
        <taxon>Bamfordvirae</taxon>
        <taxon>Nucleocytoviricota</taxon>
        <taxon>Megaviricetes</taxon>
        <taxon>Pimascovirales</taxon>
        <taxon>Pimascovirales incertae sedis</taxon>
        <taxon>Iridoviridae</taxon>
        <taxon>Betairidovirinae</taxon>
        <taxon>Chloriridovirus</taxon>
        <taxon>Chloriridovirus wiseana1</taxon>
        <taxon>Invertebrate iridescent virus 9</taxon>
    </lineage>
</organism>
<evidence type="ECO:0000256" key="1">
    <source>
        <dbReference type="ARBA" id="ARBA00023054"/>
    </source>
</evidence>
<evidence type="ECO:0000259" key="5">
    <source>
        <dbReference type="Pfam" id="PF12299"/>
    </source>
</evidence>
<accession>G0T5L0</accession>
<name>G0T5L0_IRV9</name>
<sequence length="455" mass="53729">MSGSHNIKLTLEQRQKLVRMHSEGTTVVDLAEQFGVSRPTVYNVLEKMGKTNHKKIDFYVDKKSENKEEMNPSPTILDEIKTTNFLGITIDTEGGTSNPKIRKTLDKSFKLLDVVEFVKVTKFKLNTVMFDYFWQVVVGKSRLHVSTAVLEWFGYLGEYRKQKEAFLKILRRNEISYRELTKKDKEIELYPTIKEELQTVNEGAQACSKFLIMEPDDLKMAIMQLKTKNGHTIRQYYIDLEKLLKMYTEYTLYFNHREAQRKITGLEEMMVKMDLERKQEREVDRQLILRQEQYMRSLGISLEEVKDQNEELLDNNKGLKKNVKGLRSEVKDVKRKLGIAVEDRAPLPVDEEIQERFVLIKRNDEQHYQYYTIRAQHGYTERRIKIQRVLFPQLEILLDFKANPNSKSLYNRIKKELKIKSVQFSGNNIDLEGSEVIEEELIEEMKVINDQKYNI</sequence>
<dbReference type="CDD" id="cd00569">
    <property type="entry name" value="HTH_Hin_like"/>
    <property type="match status" value="1"/>
</dbReference>
<dbReference type="InterPro" id="IPR022549">
    <property type="entry name" value="DUF3627"/>
</dbReference>
<keyword evidence="1 2" id="KW-0175">Coiled coil</keyword>
<dbReference type="InterPro" id="IPR006120">
    <property type="entry name" value="Resolvase_HTH_dom"/>
</dbReference>
<dbReference type="Proteomes" id="UP000112896">
    <property type="component" value="Segment"/>
</dbReference>
<dbReference type="Gene3D" id="1.10.10.60">
    <property type="entry name" value="Homeodomain-like"/>
    <property type="match status" value="1"/>
</dbReference>
<evidence type="ECO:0000259" key="3">
    <source>
        <dbReference type="Pfam" id="PF02796"/>
    </source>
</evidence>
<evidence type="ECO:0000313" key="7">
    <source>
        <dbReference type="Proteomes" id="UP000112896"/>
    </source>
</evidence>
<dbReference type="KEGG" id="vg:10963906"/>
<dbReference type="GO" id="GO:0003677">
    <property type="term" value="F:DNA binding"/>
    <property type="evidence" value="ECO:0007669"/>
    <property type="project" value="InterPro"/>
</dbReference>